<comment type="similarity">
    <text evidence="3">Belongs to the VPRBP/DCAF1 family.</text>
</comment>
<accession>A0A158R6C1</accession>
<keyword evidence="4" id="KW-0833">Ubl conjugation pathway</keyword>
<dbReference type="UniPathway" id="UPA00143"/>
<comment type="subcellular location">
    <subcellularLocation>
        <location evidence="1">Nucleus</location>
    </subcellularLocation>
</comment>
<dbReference type="GO" id="GO:0005634">
    <property type="term" value="C:nucleus"/>
    <property type="evidence" value="ECO:0007669"/>
    <property type="project" value="UniProtKB-SubCell"/>
</dbReference>
<dbReference type="GO" id="GO:0080008">
    <property type="term" value="C:Cul4-RING E3 ubiquitin ligase complex"/>
    <property type="evidence" value="ECO:0007669"/>
    <property type="project" value="TreeGrafter"/>
</dbReference>
<evidence type="ECO:0000256" key="1">
    <source>
        <dbReference type="ARBA" id="ARBA00004123"/>
    </source>
</evidence>
<keyword evidence="5" id="KW-0539">Nucleus</keyword>
<dbReference type="InterPro" id="IPR036322">
    <property type="entry name" value="WD40_repeat_dom_sf"/>
</dbReference>
<dbReference type="SUPFAM" id="SSF48371">
    <property type="entry name" value="ARM repeat"/>
    <property type="match status" value="1"/>
</dbReference>
<dbReference type="GO" id="GO:0016567">
    <property type="term" value="P:protein ubiquitination"/>
    <property type="evidence" value="ECO:0007669"/>
    <property type="project" value="UniProtKB-UniPathway"/>
</dbReference>
<feature type="compositionally biased region" description="Polar residues" evidence="6">
    <location>
        <begin position="1059"/>
        <end position="1102"/>
    </location>
</feature>
<proteinExistence type="inferred from homology"/>
<evidence type="ECO:0000256" key="3">
    <source>
        <dbReference type="ARBA" id="ARBA00008845"/>
    </source>
</evidence>
<dbReference type="PANTHER" id="PTHR13129">
    <property type="entry name" value="VPRBP PROTEIN-RELATED"/>
    <property type="match status" value="1"/>
</dbReference>
<evidence type="ECO:0000256" key="6">
    <source>
        <dbReference type="SAM" id="MobiDB-lite"/>
    </source>
</evidence>
<dbReference type="PANTHER" id="PTHR13129:SF4">
    <property type="entry name" value="DDB1- AND CUL4-ASSOCIATED FACTOR 1"/>
    <property type="match status" value="1"/>
</dbReference>
<evidence type="ECO:0000256" key="4">
    <source>
        <dbReference type="ARBA" id="ARBA00022786"/>
    </source>
</evidence>
<dbReference type="InterPro" id="IPR006594">
    <property type="entry name" value="LisH"/>
</dbReference>
<dbReference type="STRING" id="451379.A0A158R6C1"/>
<dbReference type="SUPFAM" id="SSF50978">
    <property type="entry name" value="WD40 repeat-like"/>
    <property type="match status" value="1"/>
</dbReference>
<dbReference type="PROSITE" id="PS50896">
    <property type="entry name" value="LISH"/>
    <property type="match status" value="1"/>
</dbReference>
<dbReference type="Pfam" id="PF08513">
    <property type="entry name" value="LisH"/>
    <property type="match status" value="1"/>
</dbReference>
<sequence length="1422" mass="160775">MSSTRINGILSSPNRQSQQNMVPKLQSILTTWQSESSSSTYDPKPTLLSIAELVEAAYEDFLMQDPDPLDERHPAKTHPLSAMGHVLKTLFRYDDFINKLVVSYLMARDNVELNTIAARLLLDISCGLDAEETFWEQDDLLPQLYAWACSPDTDRCLRAYSFGLITFALDISDVASRFKAENFRLIPDALSRLSALYVSEQMREEELSKEESISTDDAIYMRIDQQGPSTSKAVLTEENGKKPVSTTELSEDDGPFKDMPSESFHSGSRPSLAEVLGEKRKHDRISKQTEKKDSDFNSSRNSEIDESFHREHVSCLRTVTPLKVKIGSDNDVLNHGEDSCNKGQSSLGSPPAKKLRTGKEPSSLTQSNSFLALADNRSNSQWTLLQKNYVGEHRVYPLTLVMEQRLILRYLAYTGEYQDLLKLAYEHRAIAFIKKVLKNANSLDPGLLCDTLRYLCSLLVHRKVGLDFVASGGVELLISVRRTSLPSVVVGMCLYYLAYNGDAMESVCLLPGEVLTHVVDYVLWLLEHSYESGRAAASKFFIHSFHFRPIIERFDENDGLRRLLNYISTLTFLQEELDEIFTDEHLYTSLQAVSHTCIAFRSYMAAHVYMKVDYLRKHYLPRLQAIPNVNIPACFPHGTQINRPMKLDDEALADCVWLLLHTISMSSTWKPVEDMRRLGIIEKLLFIIGEAGNWTNTNIRNDIVKSSLEVIWMCSTVPRVQLDLCECFVKSHRNINCEAVGLLLETCEGEVMQEPELQTAALQVIINFVCGPTERIAGGRLVTTTKDYTSGSTSNISVSSSDRVVTNKVAVSSSSTKMKKPKKTHLDASDVLERMWEAVRRNNGIMILKNLLKISSPITSADALRAIACRALNGLARSESIRQILSKMPLIANNELHGLLLEPILQEKRIEHNRFCEQAKMLIEKVTQKPVYDFPKDSTQEKLWKQFIVNQTKIVFNEKELLQLIHHHLIKNGLTKTAAELRSEADLPDVPASRVARNLVINQPLPKYLPHSFDESCCNRSLRLDSNSRSVYNIPNIVSSSCSESFDNSGISSSMESVFKGSLSSPRTSQESLTSSASRKQLKNPQRLSIGSSGTGYDSNISAGRVPSKRLHLRTSIVGNPLGHYREHTSKFALTPYKNLDEIIVEYFREQHASCQNPVTTCPPFSLFYPHHCPDPGRRRLVPRNLTVRLFNRPLLPLNRKHESFVLDNRFAFSRLRPSRNFTENQETFTCCSFSVDDEHILLGTYAGGLHWFNIYTGVEESNTECHHTALTSIEQSKDGSLLLTSSCFVKPLSSLWRIRETQEHMLNFRDESYVEFSKRLQDKIVGTVRERATVYDVETGRGIVTLFDECLANHYSRNRATFDTTDDLVLNDGILWDIRSASKPVHKFDKLNSSVSGVFHPHGSEVIINTEVVSFLFVFIC</sequence>
<protein>
    <submittedName>
        <fullName evidence="8">LisH domain-containing protein</fullName>
    </submittedName>
</protein>
<feature type="compositionally biased region" description="Basic and acidic residues" evidence="6">
    <location>
        <begin position="276"/>
        <end position="295"/>
    </location>
</feature>
<dbReference type="Gene3D" id="2.130.10.10">
    <property type="entry name" value="YVTN repeat-like/Quinoprotein amine dehydrogenase"/>
    <property type="match status" value="1"/>
</dbReference>
<organism evidence="7 8">
    <name type="scientific">Syphacia muris</name>
    <dbReference type="NCBI Taxonomy" id="451379"/>
    <lineage>
        <taxon>Eukaryota</taxon>
        <taxon>Metazoa</taxon>
        <taxon>Ecdysozoa</taxon>
        <taxon>Nematoda</taxon>
        <taxon>Chromadorea</taxon>
        <taxon>Rhabditida</taxon>
        <taxon>Spirurina</taxon>
        <taxon>Oxyuridomorpha</taxon>
        <taxon>Oxyuroidea</taxon>
        <taxon>Oxyuridae</taxon>
        <taxon>Syphacia</taxon>
    </lineage>
</organism>
<comment type="pathway">
    <text evidence="2">Protein modification; protein ubiquitination.</text>
</comment>
<dbReference type="InterPro" id="IPR011989">
    <property type="entry name" value="ARM-like"/>
</dbReference>
<dbReference type="WBParaSite" id="SMUV_0001069101-mRNA-1">
    <property type="protein sequence ID" value="SMUV_0001069101-mRNA-1"/>
    <property type="gene ID" value="SMUV_0001069101"/>
</dbReference>
<keyword evidence="7" id="KW-1185">Reference proteome</keyword>
<evidence type="ECO:0000313" key="8">
    <source>
        <dbReference type="WBParaSite" id="SMUV_0001069101-mRNA-1"/>
    </source>
</evidence>
<evidence type="ECO:0000256" key="5">
    <source>
        <dbReference type="ARBA" id="ARBA00023242"/>
    </source>
</evidence>
<reference evidence="8" key="1">
    <citation type="submission" date="2016-04" db="UniProtKB">
        <authorList>
            <consortium name="WormBaseParasite"/>
        </authorList>
    </citation>
    <scope>IDENTIFICATION</scope>
</reference>
<dbReference type="InterPro" id="IPR015943">
    <property type="entry name" value="WD40/YVTN_repeat-like_dom_sf"/>
</dbReference>
<evidence type="ECO:0000256" key="2">
    <source>
        <dbReference type="ARBA" id="ARBA00004906"/>
    </source>
</evidence>
<name>A0A158R6C1_9BILA</name>
<dbReference type="Gene3D" id="1.25.10.10">
    <property type="entry name" value="Leucine-rich Repeat Variant"/>
    <property type="match status" value="1"/>
</dbReference>
<evidence type="ECO:0000313" key="7">
    <source>
        <dbReference type="Proteomes" id="UP000046393"/>
    </source>
</evidence>
<dbReference type="InterPro" id="IPR016024">
    <property type="entry name" value="ARM-type_fold"/>
</dbReference>
<feature type="region of interest" description="Disordered" evidence="6">
    <location>
        <begin position="1059"/>
        <end position="1103"/>
    </location>
</feature>
<feature type="region of interest" description="Disordered" evidence="6">
    <location>
        <begin position="335"/>
        <end position="363"/>
    </location>
</feature>
<dbReference type="Proteomes" id="UP000046393">
    <property type="component" value="Unplaced"/>
</dbReference>
<feature type="region of interest" description="Disordered" evidence="6">
    <location>
        <begin position="1"/>
        <end position="20"/>
    </location>
</feature>
<dbReference type="SMART" id="SM00667">
    <property type="entry name" value="LisH"/>
    <property type="match status" value="1"/>
</dbReference>
<dbReference type="InterPro" id="IPR033270">
    <property type="entry name" value="VPRBP/DCAF1"/>
</dbReference>
<feature type="region of interest" description="Disordered" evidence="6">
    <location>
        <begin position="227"/>
        <end position="304"/>
    </location>
</feature>